<dbReference type="Proteomes" id="UP000553957">
    <property type="component" value="Unassembled WGS sequence"/>
</dbReference>
<proteinExistence type="predicted"/>
<reference evidence="3 4" key="1">
    <citation type="submission" date="2020-05" db="EMBL/GenBank/DDBJ databases">
        <title>Genome sequence of Kribbella sandramycini ATCC 39419.</title>
        <authorList>
            <person name="Maclea K.S."/>
            <person name="Fair J.L."/>
        </authorList>
    </citation>
    <scope>NUCLEOTIDE SEQUENCE [LARGE SCALE GENOMIC DNA]</scope>
    <source>
        <strain evidence="3 4">ATCC 39419</strain>
    </source>
</reference>
<evidence type="ECO:0000313" key="5">
    <source>
        <dbReference type="Proteomes" id="UP000553957"/>
    </source>
</evidence>
<keyword evidence="1" id="KW-0732">Signal</keyword>
<accession>A0A7Y4KVZ4</accession>
<dbReference type="Proteomes" id="UP000534306">
    <property type="component" value="Unassembled WGS sequence"/>
</dbReference>
<gene>
    <name evidence="2" type="ORF">HNR71_003358</name>
    <name evidence="3" type="ORF">HPO96_05430</name>
</gene>
<sequence>MFKVALTALATLAAATVTAVPASAAGQANATGCGLGLACFYDTVWANTKPANYPNPGSNCTALPFVAKALINGTDRPIALYGDTNCTHLLLVEPARNFHSYPSHSVRAFRAQ</sequence>
<reference evidence="2 5" key="2">
    <citation type="submission" date="2020-08" db="EMBL/GenBank/DDBJ databases">
        <title>Sequencing the genomes of 1000 actinobacteria strains.</title>
        <authorList>
            <person name="Klenk H.-P."/>
        </authorList>
    </citation>
    <scope>NUCLEOTIDE SEQUENCE [LARGE SCALE GENOMIC DNA]</scope>
    <source>
        <strain evidence="2 5">DSM 15626</strain>
    </source>
</reference>
<dbReference type="AlphaFoldDB" id="A0A7Y4KVZ4"/>
<comment type="caution">
    <text evidence="3">The sequence shown here is derived from an EMBL/GenBank/DDBJ whole genome shotgun (WGS) entry which is preliminary data.</text>
</comment>
<evidence type="ECO:0008006" key="6">
    <source>
        <dbReference type="Google" id="ProtNLM"/>
    </source>
</evidence>
<dbReference type="RefSeq" id="WP_171671498.1">
    <property type="nucleotide sequence ID" value="NZ_BAAAGT010000003.1"/>
</dbReference>
<dbReference type="EMBL" id="JACHKF010000001">
    <property type="protein sequence ID" value="MBB6567721.1"/>
    <property type="molecule type" value="Genomic_DNA"/>
</dbReference>
<evidence type="ECO:0000313" key="3">
    <source>
        <dbReference type="EMBL" id="NOL39682.1"/>
    </source>
</evidence>
<evidence type="ECO:0000313" key="4">
    <source>
        <dbReference type="Proteomes" id="UP000534306"/>
    </source>
</evidence>
<feature type="signal peptide" evidence="1">
    <location>
        <begin position="1"/>
        <end position="24"/>
    </location>
</feature>
<feature type="chain" id="PRO_5044130722" description="Peptidase inhibitor family I36" evidence="1">
    <location>
        <begin position="25"/>
        <end position="112"/>
    </location>
</feature>
<keyword evidence="4" id="KW-1185">Reference proteome</keyword>
<evidence type="ECO:0000256" key="1">
    <source>
        <dbReference type="SAM" id="SignalP"/>
    </source>
</evidence>
<organism evidence="3 4">
    <name type="scientific">Kribbella sandramycini</name>
    <dbReference type="NCBI Taxonomy" id="60450"/>
    <lineage>
        <taxon>Bacteria</taxon>
        <taxon>Bacillati</taxon>
        <taxon>Actinomycetota</taxon>
        <taxon>Actinomycetes</taxon>
        <taxon>Propionibacteriales</taxon>
        <taxon>Kribbellaceae</taxon>
        <taxon>Kribbella</taxon>
    </lineage>
</organism>
<protein>
    <recommendedName>
        <fullName evidence="6">Peptidase inhibitor family I36</fullName>
    </recommendedName>
</protein>
<evidence type="ECO:0000313" key="2">
    <source>
        <dbReference type="EMBL" id="MBB6567721.1"/>
    </source>
</evidence>
<name>A0A7Y4KVZ4_9ACTN</name>
<dbReference type="EMBL" id="JABJRC010000001">
    <property type="protein sequence ID" value="NOL39682.1"/>
    <property type="molecule type" value="Genomic_DNA"/>
</dbReference>